<proteinExistence type="predicted"/>
<dbReference type="CDD" id="cd00154">
    <property type="entry name" value="Rab"/>
    <property type="match status" value="1"/>
</dbReference>
<dbReference type="InterPro" id="IPR005225">
    <property type="entry name" value="Small_GTP-bd"/>
</dbReference>
<dbReference type="SUPFAM" id="SSF52540">
    <property type="entry name" value="P-loop containing nucleoside triphosphate hydrolases"/>
    <property type="match status" value="1"/>
</dbReference>
<dbReference type="PROSITE" id="PS51419">
    <property type="entry name" value="RAB"/>
    <property type="match status" value="1"/>
</dbReference>
<dbReference type="Proteomes" id="UP000076715">
    <property type="component" value="Unassembled WGS sequence"/>
</dbReference>
<dbReference type="PRINTS" id="PR00449">
    <property type="entry name" value="RASTRNSFRMNG"/>
</dbReference>
<keyword evidence="1" id="KW-0547">Nucleotide-binding</keyword>
<comment type="caution">
    <text evidence="3">The sequence shown here is derived from an EMBL/GenBank/DDBJ whole genome shotgun (WGS) entry which is preliminary data.</text>
</comment>
<dbReference type="SMART" id="SM00173">
    <property type="entry name" value="RAS"/>
    <property type="match status" value="1"/>
</dbReference>
<dbReference type="InterPro" id="IPR001806">
    <property type="entry name" value="Small_GTPase"/>
</dbReference>
<protein>
    <submittedName>
        <fullName evidence="3">GTP-binding protein</fullName>
    </submittedName>
</protein>
<dbReference type="SMART" id="SM00175">
    <property type="entry name" value="RAB"/>
    <property type="match status" value="1"/>
</dbReference>
<dbReference type="Pfam" id="PF00071">
    <property type="entry name" value="Ras"/>
    <property type="match status" value="1"/>
</dbReference>
<name>A0A162ZY61_9FLAO</name>
<evidence type="ECO:0000256" key="1">
    <source>
        <dbReference type="ARBA" id="ARBA00022741"/>
    </source>
</evidence>
<dbReference type="OrthoDB" id="7957980at2"/>
<dbReference type="SMART" id="SM00174">
    <property type="entry name" value="RHO"/>
    <property type="match status" value="1"/>
</dbReference>
<gene>
    <name evidence="3" type="ORF">AWE51_25395</name>
</gene>
<dbReference type="PANTHER" id="PTHR47977">
    <property type="entry name" value="RAS-RELATED PROTEIN RAB"/>
    <property type="match status" value="1"/>
</dbReference>
<dbReference type="InterPro" id="IPR027417">
    <property type="entry name" value="P-loop_NTPase"/>
</dbReference>
<dbReference type="RefSeq" id="WP_066314920.1">
    <property type="nucleotide sequence ID" value="NZ_CANLSS010000005.1"/>
</dbReference>
<dbReference type="FunFam" id="3.40.50.300:FF:001447">
    <property type="entry name" value="Ras-related protein Rab-1B"/>
    <property type="match status" value="1"/>
</dbReference>
<evidence type="ECO:0000313" key="4">
    <source>
        <dbReference type="Proteomes" id="UP000076715"/>
    </source>
</evidence>
<dbReference type="GO" id="GO:0003924">
    <property type="term" value="F:GTPase activity"/>
    <property type="evidence" value="ECO:0007669"/>
    <property type="project" value="InterPro"/>
</dbReference>
<dbReference type="NCBIfam" id="TIGR00231">
    <property type="entry name" value="small_GTP"/>
    <property type="match status" value="1"/>
</dbReference>
<dbReference type="GO" id="GO:0005525">
    <property type="term" value="F:GTP binding"/>
    <property type="evidence" value="ECO:0007669"/>
    <property type="project" value="UniProtKB-KW"/>
</dbReference>
<evidence type="ECO:0000256" key="2">
    <source>
        <dbReference type="ARBA" id="ARBA00023134"/>
    </source>
</evidence>
<sequence>MTLSKKVVILGHFGVGKTSLFRRIIDNEFSEEYKVTLGVQIKKKMITLPDGRELSMILWDTEGHSNTVEDTRKSYLLGSHAFIYVFDLTREDTYKNLNQDLEYLTKNYKNVTAKAIGNKLDLVNEKEIKAQLKEQNIPFDCLTSAKMNKNVQDFFSDLASELAK</sequence>
<dbReference type="AlphaFoldDB" id="A0A162ZY61"/>
<dbReference type="InterPro" id="IPR050227">
    <property type="entry name" value="Rab"/>
</dbReference>
<reference evidence="3 4" key="1">
    <citation type="submission" date="2016-01" db="EMBL/GenBank/DDBJ databases">
        <title>The draft genome sequence of Aquimarina sp. RZW4-3-2.</title>
        <authorList>
            <person name="Wang Y."/>
        </authorList>
    </citation>
    <scope>NUCLEOTIDE SEQUENCE [LARGE SCALE GENOMIC DNA]</scope>
    <source>
        <strain evidence="3 4">RZW4-3-2</strain>
    </source>
</reference>
<dbReference type="STRING" id="1642818.AWE51_25395"/>
<keyword evidence="2" id="KW-0342">GTP-binding</keyword>
<dbReference type="Gene3D" id="3.40.50.300">
    <property type="entry name" value="P-loop containing nucleotide triphosphate hydrolases"/>
    <property type="match status" value="1"/>
</dbReference>
<accession>A0A162ZY61</accession>
<organism evidence="3 4">
    <name type="scientific">Aquimarina aggregata</name>
    <dbReference type="NCBI Taxonomy" id="1642818"/>
    <lineage>
        <taxon>Bacteria</taxon>
        <taxon>Pseudomonadati</taxon>
        <taxon>Bacteroidota</taxon>
        <taxon>Flavobacteriia</taxon>
        <taxon>Flavobacteriales</taxon>
        <taxon>Flavobacteriaceae</taxon>
        <taxon>Aquimarina</taxon>
    </lineage>
</organism>
<evidence type="ECO:0000313" key="3">
    <source>
        <dbReference type="EMBL" id="KZS40128.1"/>
    </source>
</evidence>
<dbReference type="EMBL" id="LQRT01000017">
    <property type="protein sequence ID" value="KZS40128.1"/>
    <property type="molecule type" value="Genomic_DNA"/>
</dbReference>
<keyword evidence="4" id="KW-1185">Reference proteome</keyword>